<proteinExistence type="predicted"/>
<reference evidence="2" key="1">
    <citation type="submission" date="2021-01" db="EMBL/GenBank/DDBJ databases">
        <authorList>
            <person name="Corre E."/>
            <person name="Pelletier E."/>
            <person name="Niang G."/>
            <person name="Scheremetjew M."/>
            <person name="Finn R."/>
            <person name="Kale V."/>
            <person name="Holt S."/>
            <person name="Cochrane G."/>
            <person name="Meng A."/>
            <person name="Brown T."/>
            <person name="Cohen L."/>
        </authorList>
    </citation>
    <scope>NUCLEOTIDE SEQUENCE</scope>
    <source>
        <strain evidence="2">CCMP644</strain>
    </source>
</reference>
<dbReference type="EMBL" id="HBFX01058974">
    <property type="protein sequence ID" value="CAD8984480.1"/>
    <property type="molecule type" value="Transcribed_RNA"/>
</dbReference>
<accession>A0A7S1MX61</accession>
<evidence type="ECO:0000313" key="2">
    <source>
        <dbReference type="EMBL" id="CAD8984480.1"/>
    </source>
</evidence>
<evidence type="ECO:0000256" key="1">
    <source>
        <dbReference type="SAM" id="MobiDB-lite"/>
    </source>
</evidence>
<feature type="compositionally biased region" description="Basic and acidic residues" evidence="1">
    <location>
        <begin position="123"/>
        <end position="132"/>
    </location>
</feature>
<organism evidence="2">
    <name type="scientific">Hemiselmis andersenii</name>
    <name type="common">Cryptophyte alga</name>
    <dbReference type="NCBI Taxonomy" id="464988"/>
    <lineage>
        <taxon>Eukaryota</taxon>
        <taxon>Cryptophyceae</taxon>
        <taxon>Cryptomonadales</taxon>
        <taxon>Hemiselmidaceae</taxon>
        <taxon>Hemiselmis</taxon>
    </lineage>
</organism>
<feature type="region of interest" description="Disordered" evidence="1">
    <location>
        <begin position="353"/>
        <end position="390"/>
    </location>
</feature>
<dbReference type="AlphaFoldDB" id="A0A7S1MX61"/>
<gene>
    <name evidence="2" type="ORF">HAND00432_LOCUS35493</name>
</gene>
<feature type="region of interest" description="Disordered" evidence="1">
    <location>
        <begin position="97"/>
        <end position="156"/>
    </location>
</feature>
<protein>
    <submittedName>
        <fullName evidence="2">Uncharacterized protein</fullName>
    </submittedName>
</protein>
<sequence>MEYGWRWPVCWQQARGVSSGELPTLSPPNKFDFHPRREHRILLSTSSRLHFPRLWLHEASFNRTIPVFTLVEQDSVWDKLSMVNSLFAPKTLPHLSSAGGGVGNTHQPLFQARQPRPPSHTSSQEHQREGFHKLPNFNHPVEREDSQETRDDESVESKVINFSTAAAAPRAPPCALSRSVAEPLPSKSSFSAGGRVAPPTASIALRPIAAVPPAREVSGGDVVMSHDEVTSEEVEGWVETATLSRLLSARVVSKTFLVQSFSPQEIKDIRAALCGPTLQKNTLKAANVTDIVSACPATDPKTFVAAIRKAAKGHTLTSLPANPSTNISTDYSISHPPAPIDASATALIPTASSAVRRDSATPAALQNRPGAFPPSTTKPQHTFGRAQQEPVSGVTAAKLGAQGVGVDPERALWNDAQWHSHLLMRLKQDKVLTPFKRFLEGGGEARASKRGKEA</sequence>
<name>A0A7S1MX61_HEMAN</name>
<feature type="compositionally biased region" description="Basic and acidic residues" evidence="1">
    <location>
        <begin position="140"/>
        <end position="149"/>
    </location>
</feature>